<organism evidence="1 2">
    <name type="scientific">Deinococcus depolymerans</name>
    <dbReference type="NCBI Taxonomy" id="392408"/>
    <lineage>
        <taxon>Bacteria</taxon>
        <taxon>Thermotogati</taxon>
        <taxon>Deinococcota</taxon>
        <taxon>Deinococci</taxon>
        <taxon>Deinococcales</taxon>
        <taxon>Deinococcaceae</taxon>
        <taxon>Deinococcus</taxon>
    </lineage>
</organism>
<dbReference type="InterPro" id="IPR023375">
    <property type="entry name" value="ADC_dom_sf"/>
</dbReference>
<accession>A0ABN1C509</accession>
<dbReference type="PANTHER" id="PTHR39186">
    <property type="entry name" value="DUF2071 FAMILY PROTEIN"/>
    <property type="match status" value="1"/>
</dbReference>
<evidence type="ECO:0000313" key="1">
    <source>
        <dbReference type="EMBL" id="GAA0511960.1"/>
    </source>
</evidence>
<dbReference type="RefSeq" id="WP_343758286.1">
    <property type="nucleotide sequence ID" value="NZ_BAAADB010000015.1"/>
</dbReference>
<comment type="caution">
    <text evidence="1">The sequence shown here is derived from an EMBL/GenBank/DDBJ whole genome shotgun (WGS) entry which is preliminary data.</text>
</comment>
<dbReference type="Pfam" id="PF09844">
    <property type="entry name" value="DUF2071"/>
    <property type="match status" value="1"/>
</dbReference>
<dbReference type="SUPFAM" id="SSF160104">
    <property type="entry name" value="Acetoacetate decarboxylase-like"/>
    <property type="match status" value="1"/>
</dbReference>
<proteinExistence type="predicted"/>
<protein>
    <submittedName>
        <fullName evidence="1">DUF2071 domain-containing protein</fullName>
    </submittedName>
</protein>
<evidence type="ECO:0000313" key="2">
    <source>
        <dbReference type="Proteomes" id="UP001500191"/>
    </source>
</evidence>
<dbReference type="Gene3D" id="2.40.400.10">
    <property type="entry name" value="Acetoacetate decarboxylase-like"/>
    <property type="match status" value="1"/>
</dbReference>
<dbReference type="InterPro" id="IPR018644">
    <property type="entry name" value="DUF2071"/>
</dbReference>
<name>A0ABN1C509_9DEIO</name>
<dbReference type="PANTHER" id="PTHR39186:SF1">
    <property type="entry name" value="DUF2071 DOMAIN-CONTAINING PROTEIN"/>
    <property type="match status" value="1"/>
</dbReference>
<dbReference type="EMBL" id="BAAADB010000015">
    <property type="protein sequence ID" value="GAA0511960.1"/>
    <property type="molecule type" value="Genomic_DNA"/>
</dbReference>
<reference evidence="1 2" key="1">
    <citation type="journal article" date="2019" name="Int. J. Syst. Evol. Microbiol.">
        <title>The Global Catalogue of Microorganisms (GCM) 10K type strain sequencing project: providing services to taxonomists for standard genome sequencing and annotation.</title>
        <authorList>
            <consortium name="The Broad Institute Genomics Platform"/>
            <consortium name="The Broad Institute Genome Sequencing Center for Infectious Disease"/>
            <person name="Wu L."/>
            <person name="Ma J."/>
        </authorList>
    </citation>
    <scope>NUCLEOTIDE SEQUENCE [LARGE SCALE GENOMIC DNA]</scope>
    <source>
        <strain evidence="1 2">JCM 14368</strain>
    </source>
</reference>
<dbReference type="Proteomes" id="UP001500191">
    <property type="component" value="Unassembled WGS sequence"/>
</dbReference>
<keyword evidence="2" id="KW-1185">Reference proteome</keyword>
<gene>
    <name evidence="1" type="ORF">GCM10008937_19750</name>
</gene>
<sequence length="235" mass="26185">MTRARPTVLRMQWLDLCFLHWAVPAQALQRTLPRGVQLDTRAGQAYLGVVPFRMAGVAPLHLPDVPGLSAFPELNLRTYVTVNGERGVWFYSLDVTQPLAAALARTLFHLPYRHSRMWVDRQGDVTRYASELLAPGTPGGGRFAGAYRPAGELLTVPGDSLEGWLTNRLTLFSADPAGRVYRGQIEHAAWPLRRAEAQVRVNTLAEPLGLTLTGEPHALHAERLDVRARWLERVL</sequence>